<proteinExistence type="predicted"/>
<keyword evidence="4" id="KW-1185">Reference proteome</keyword>
<dbReference type="EMBL" id="CP002299">
    <property type="protein sequence ID" value="ADP78749.1"/>
    <property type="molecule type" value="Genomic_DNA"/>
</dbReference>
<feature type="compositionally biased region" description="Low complexity" evidence="1">
    <location>
        <begin position="33"/>
        <end position="49"/>
    </location>
</feature>
<feature type="region of interest" description="Disordered" evidence="1">
    <location>
        <begin position="1"/>
        <end position="49"/>
    </location>
</feature>
<feature type="compositionally biased region" description="Low complexity" evidence="1">
    <location>
        <begin position="91"/>
        <end position="102"/>
    </location>
</feature>
<feature type="region of interest" description="Disordered" evidence="1">
    <location>
        <begin position="75"/>
        <end position="102"/>
    </location>
</feature>
<keyword evidence="2" id="KW-0812">Transmembrane</keyword>
<protein>
    <submittedName>
        <fullName evidence="3">Uncharacterized protein</fullName>
    </submittedName>
</protein>
<feature type="region of interest" description="Disordered" evidence="1">
    <location>
        <begin position="162"/>
        <end position="195"/>
    </location>
</feature>
<dbReference type="AlphaFoldDB" id="E3ITJ2"/>
<evidence type="ECO:0000256" key="1">
    <source>
        <dbReference type="SAM" id="MobiDB-lite"/>
    </source>
</evidence>
<reference evidence="3 4" key="1">
    <citation type="submission" date="2010-10" db="EMBL/GenBank/DDBJ databases">
        <title>Complete sequence of Frankia sp. EuI1c.</title>
        <authorList>
            <consortium name="US DOE Joint Genome Institute"/>
            <person name="Lucas S."/>
            <person name="Copeland A."/>
            <person name="Lapidus A."/>
            <person name="Cheng J.-F."/>
            <person name="Bruce D."/>
            <person name="Goodwin L."/>
            <person name="Pitluck S."/>
            <person name="Chertkov O."/>
            <person name="Detter J.C."/>
            <person name="Han C."/>
            <person name="Tapia R."/>
            <person name="Land M."/>
            <person name="Hauser L."/>
            <person name="Jeffries C."/>
            <person name="Kyrpides N."/>
            <person name="Ivanova N."/>
            <person name="Mikhailova N."/>
            <person name="Beauchemin N."/>
            <person name="Sen A."/>
            <person name="Sur S.A."/>
            <person name="Gtari M."/>
            <person name="Wall L."/>
            <person name="Tisa L."/>
            <person name="Woyke T."/>
        </authorList>
    </citation>
    <scope>NUCLEOTIDE SEQUENCE [LARGE SCALE GENOMIC DNA]</scope>
    <source>
        <strain evidence="4">DSM 45817 / CECT 9037 / EuI1c</strain>
    </source>
</reference>
<keyword evidence="2" id="KW-1133">Transmembrane helix</keyword>
<evidence type="ECO:0000313" key="4">
    <source>
        <dbReference type="Proteomes" id="UP000002484"/>
    </source>
</evidence>
<evidence type="ECO:0000256" key="2">
    <source>
        <dbReference type="SAM" id="Phobius"/>
    </source>
</evidence>
<name>E3ITJ2_PSEI1</name>
<dbReference type="Proteomes" id="UP000002484">
    <property type="component" value="Chromosome"/>
</dbReference>
<evidence type="ECO:0000313" key="3">
    <source>
        <dbReference type="EMBL" id="ADP78749.1"/>
    </source>
</evidence>
<keyword evidence="2" id="KW-0472">Membrane</keyword>
<dbReference type="HOGENOM" id="CLU_682872_0_0_11"/>
<gene>
    <name evidence="3" type="ordered locus">FraEuI1c_0671</name>
</gene>
<organism evidence="3 4">
    <name type="scientific">Pseudofrankia inefficax (strain DSM 45817 / CECT 9037 / DDB 130130 / EuI1c)</name>
    <name type="common">Frankia inefficax</name>
    <dbReference type="NCBI Taxonomy" id="298654"/>
    <lineage>
        <taxon>Bacteria</taxon>
        <taxon>Bacillati</taxon>
        <taxon>Actinomycetota</taxon>
        <taxon>Actinomycetes</taxon>
        <taxon>Frankiales</taxon>
        <taxon>Frankiaceae</taxon>
        <taxon>Pseudofrankia</taxon>
    </lineage>
</organism>
<dbReference type="InParanoid" id="E3ITJ2"/>
<dbReference type="KEGG" id="fri:FraEuI1c_0671"/>
<feature type="compositionally biased region" description="Low complexity" evidence="1">
    <location>
        <begin position="163"/>
        <end position="183"/>
    </location>
</feature>
<sequence length="403" mass="40705">MARWATPDPGPPQGNDRTRLTKPGAAPAPHEAVPPGSAPAAAATAPTPAWAALTPEAGTGVAAVADVQPVAGTAPGVTSASAAGPWPTASGQVPAQVPAPPAGGRTPFPAAARPARPAPLAAKTPRRLVLAGLSTANVLIYTVVGFMLLGLLWIIIKGPDASPGSPTAAGEPTATPVGPTGAPTPAPGQADPFQRLDLSKYGPGEDGIVLPAAAPAGGFGAAEVGRDLDLSKQLLVAALLDDRTLAGDPADYYQLLPPDSAKDIRDWIASIPTGRGNSTMFTILAPGVSLADPKIPIASTITFDAEPYEGYETLQVKTNLAVVYELRRGTDVRVVVRQFVQNFTFYHPQDVADGASGPYVSSPGGGGFCLDEYEFGRGLIAGDATEADPTCAGGVLSATPTPA</sequence>
<feature type="transmembrane region" description="Helical" evidence="2">
    <location>
        <begin position="128"/>
        <end position="156"/>
    </location>
</feature>
<accession>E3ITJ2</accession>